<dbReference type="Proteomes" id="UP001479436">
    <property type="component" value="Unassembled WGS sequence"/>
</dbReference>
<evidence type="ECO:0000313" key="1">
    <source>
        <dbReference type="EMBL" id="KAK9716936.1"/>
    </source>
</evidence>
<proteinExistence type="predicted"/>
<reference evidence="1 2" key="1">
    <citation type="submission" date="2023-04" db="EMBL/GenBank/DDBJ databases">
        <title>Genome of Basidiobolus ranarum AG-B5.</title>
        <authorList>
            <person name="Stajich J.E."/>
            <person name="Carter-House D."/>
            <person name="Gryganskyi A."/>
        </authorList>
    </citation>
    <scope>NUCLEOTIDE SEQUENCE [LARGE SCALE GENOMIC DNA]</scope>
    <source>
        <strain evidence="1 2">AG-B5</strain>
    </source>
</reference>
<sequence length="64" mass="7286">METPTAKSTKVEAPCDYSELQECLAKNRGDRSKCLKEWEAFQKACAEKKKKTNSENCETCKIPQ</sequence>
<accession>A0ABR2W1V3</accession>
<name>A0ABR2W1V3_9FUNG</name>
<evidence type="ECO:0000313" key="2">
    <source>
        <dbReference type="Proteomes" id="UP001479436"/>
    </source>
</evidence>
<gene>
    <name evidence="1" type="ORF">K7432_006572</name>
</gene>
<protein>
    <recommendedName>
        <fullName evidence="3">CHCH domain-containing protein</fullName>
    </recommendedName>
</protein>
<comment type="caution">
    <text evidence="1">The sequence shown here is derived from an EMBL/GenBank/DDBJ whole genome shotgun (WGS) entry which is preliminary data.</text>
</comment>
<evidence type="ECO:0008006" key="3">
    <source>
        <dbReference type="Google" id="ProtNLM"/>
    </source>
</evidence>
<keyword evidence="2" id="KW-1185">Reference proteome</keyword>
<organism evidence="1 2">
    <name type="scientific">Basidiobolus ranarum</name>
    <dbReference type="NCBI Taxonomy" id="34480"/>
    <lineage>
        <taxon>Eukaryota</taxon>
        <taxon>Fungi</taxon>
        <taxon>Fungi incertae sedis</taxon>
        <taxon>Zoopagomycota</taxon>
        <taxon>Entomophthoromycotina</taxon>
        <taxon>Basidiobolomycetes</taxon>
        <taxon>Basidiobolales</taxon>
        <taxon>Basidiobolaceae</taxon>
        <taxon>Basidiobolus</taxon>
    </lineage>
</organism>
<dbReference type="EMBL" id="JASJQH010007170">
    <property type="protein sequence ID" value="KAK9716936.1"/>
    <property type="molecule type" value="Genomic_DNA"/>
</dbReference>